<evidence type="ECO:0000313" key="2">
    <source>
        <dbReference type="Proteomes" id="UP000449969"/>
    </source>
</evidence>
<organism evidence="1 2">
    <name type="scientific">Bradyrhizobium cajani</name>
    <dbReference type="NCBI Taxonomy" id="1928661"/>
    <lineage>
        <taxon>Bacteria</taxon>
        <taxon>Pseudomonadati</taxon>
        <taxon>Pseudomonadota</taxon>
        <taxon>Alphaproteobacteria</taxon>
        <taxon>Hyphomicrobiales</taxon>
        <taxon>Nitrobacteraceae</taxon>
        <taxon>Bradyrhizobium</taxon>
    </lineage>
</organism>
<dbReference type="Proteomes" id="UP000449969">
    <property type="component" value="Unassembled WGS sequence"/>
</dbReference>
<dbReference type="RefSeq" id="WP_157330972.1">
    <property type="nucleotide sequence ID" value="NZ_JANADL010000010.1"/>
</dbReference>
<sequence>MSEDNAEDGVSAITTIIAALKPLDENTRQNVLDFVLKQLGIKVGTVAPPIAQSIDYEAAFPAQAPRADTAEMDIRTLAERKQPKTVNDRVAVLAYYLKSLAPPDERRDYIKAEDITTYFPSAGFELPTALGMALTNAKNAGYFHAIGNGQFRLNPVGHNLVTHKLPLGENSVKKRAKRSKPKKRR</sequence>
<reference evidence="1 2" key="1">
    <citation type="submission" date="2019-12" db="EMBL/GenBank/DDBJ databases">
        <title>Draft genome sequences Bradyrhizobium cajani AMBPC1010, Bradyrhizobium pachyrhizi AMBPC1040 and Bradyrhizobium yuanmingense ALSPC3051, three plant growth promoting strains isolated from nodules of Cajanus cajan L. in Dominican Republic.</title>
        <authorList>
            <person name="Flores-Felix J.D."/>
            <person name="Araujo J."/>
            <person name="Diaz-Alcantara C."/>
            <person name="Gonzalez-Andres F."/>
            <person name="Velazquez E."/>
        </authorList>
    </citation>
    <scope>NUCLEOTIDE SEQUENCE [LARGE SCALE GENOMIC DNA]</scope>
    <source>
        <strain evidence="1 2">1010</strain>
    </source>
</reference>
<evidence type="ECO:0000313" key="1">
    <source>
        <dbReference type="EMBL" id="MVT75043.1"/>
    </source>
</evidence>
<dbReference type="EMBL" id="WQNE01000014">
    <property type="protein sequence ID" value="MVT75043.1"/>
    <property type="molecule type" value="Genomic_DNA"/>
</dbReference>
<keyword evidence="2" id="KW-1185">Reference proteome</keyword>
<dbReference type="AlphaFoldDB" id="A0A844T7E7"/>
<accession>A0A844T7E7</accession>
<gene>
    <name evidence="1" type="ORF">GPL20_18725</name>
</gene>
<protein>
    <submittedName>
        <fullName evidence="1">Uncharacterized protein</fullName>
    </submittedName>
</protein>
<comment type="caution">
    <text evidence="1">The sequence shown here is derived from an EMBL/GenBank/DDBJ whole genome shotgun (WGS) entry which is preliminary data.</text>
</comment>
<dbReference type="OrthoDB" id="9914525at2"/>
<name>A0A844T7E7_9BRAD</name>
<proteinExistence type="predicted"/>